<feature type="transmembrane region" description="Helical" evidence="1">
    <location>
        <begin position="63"/>
        <end position="80"/>
    </location>
</feature>
<reference evidence="2 3" key="1">
    <citation type="submission" date="2016-05" db="EMBL/GenBank/DDBJ databases">
        <title>Nuclear genome of Blastocystis sp. subtype 1 NandII.</title>
        <authorList>
            <person name="Gentekaki E."/>
            <person name="Curtis B."/>
            <person name="Stairs C."/>
            <person name="Eme L."/>
            <person name="Herman E."/>
            <person name="Klimes V."/>
            <person name="Arias M.C."/>
            <person name="Elias M."/>
            <person name="Hilliou F."/>
            <person name="Klute M."/>
            <person name="Malik S.-B."/>
            <person name="Pightling A."/>
            <person name="Rachubinski R."/>
            <person name="Salas D."/>
            <person name="Schlacht A."/>
            <person name="Suga H."/>
            <person name="Archibald J."/>
            <person name="Ball S.G."/>
            <person name="Clark G."/>
            <person name="Dacks J."/>
            <person name="Van Der Giezen M."/>
            <person name="Tsaousis A."/>
            <person name="Roger A."/>
        </authorList>
    </citation>
    <scope>NUCLEOTIDE SEQUENCE [LARGE SCALE GENOMIC DNA]</scope>
    <source>
        <strain evidence="3">ATCC 50177 / NandII</strain>
    </source>
</reference>
<evidence type="ECO:0000256" key="1">
    <source>
        <dbReference type="SAM" id="Phobius"/>
    </source>
</evidence>
<keyword evidence="3" id="KW-1185">Reference proteome</keyword>
<dbReference type="Proteomes" id="UP000078348">
    <property type="component" value="Unassembled WGS sequence"/>
</dbReference>
<feature type="transmembrane region" description="Helical" evidence="1">
    <location>
        <begin position="39"/>
        <end position="57"/>
    </location>
</feature>
<name>A0A196SFF4_BLAHN</name>
<evidence type="ECO:0000313" key="3">
    <source>
        <dbReference type="Proteomes" id="UP000078348"/>
    </source>
</evidence>
<feature type="transmembrane region" description="Helical" evidence="1">
    <location>
        <begin position="92"/>
        <end position="114"/>
    </location>
</feature>
<proteinExistence type="predicted"/>
<comment type="caution">
    <text evidence="2">The sequence shown here is derived from an EMBL/GenBank/DDBJ whole genome shotgun (WGS) entry which is preliminary data.</text>
</comment>
<sequence length="164" mass="19059">MVSLTDIKNKWNSVESFYEGLVPHCDCVQKVQKTIKVPIRYILMALTVVAVVLIKLFFPKELFYTLSVFVVALVSCVKSVSEEKGEEKKWCAFWIVFALAQFLPSCLYCLKYYAFIKFVALLYLALVDDCQFVLELFNIAFDKMTSLYNTYVEKYCKKPEEKSD</sequence>
<gene>
    <name evidence="2" type="ORF">AV274_3386</name>
</gene>
<keyword evidence="1" id="KW-1133">Transmembrane helix</keyword>
<dbReference type="EMBL" id="LXWW01000202">
    <property type="protein sequence ID" value="OAO14877.1"/>
    <property type="molecule type" value="Genomic_DNA"/>
</dbReference>
<dbReference type="AlphaFoldDB" id="A0A196SFF4"/>
<accession>A0A196SFF4</accession>
<keyword evidence="1" id="KW-0812">Transmembrane</keyword>
<organism evidence="2 3">
    <name type="scientific">Blastocystis sp. subtype 1 (strain ATCC 50177 / NandII)</name>
    <dbReference type="NCBI Taxonomy" id="478820"/>
    <lineage>
        <taxon>Eukaryota</taxon>
        <taxon>Sar</taxon>
        <taxon>Stramenopiles</taxon>
        <taxon>Bigyra</taxon>
        <taxon>Opalozoa</taxon>
        <taxon>Opalinata</taxon>
        <taxon>Blastocystidae</taxon>
        <taxon>Blastocystis</taxon>
    </lineage>
</organism>
<evidence type="ECO:0000313" key="2">
    <source>
        <dbReference type="EMBL" id="OAO14877.1"/>
    </source>
</evidence>
<protein>
    <submittedName>
        <fullName evidence="2">Uncharacterized protein</fullName>
    </submittedName>
</protein>
<keyword evidence="1" id="KW-0472">Membrane</keyword>